<keyword evidence="1" id="KW-0805">Transcription regulation</keyword>
<sequence length="265" mass="30797">MRNLKEGTYFGEYLDARENDFFKLSLTAYSPESVLEDHYHDNSYISVLTSGSYLEHSDGSNTLVQPSDVLFRPTSWCHQNTFLEDSATCFNIEFKKDWQQRLDWEVKLPNTHIHFNKTAFPSLYKLLLNFKIDYNADLSTELILDWLHVISPYKMDSGSKAWIPKVDSILKNELEQFHSLQSLSERIHVHPVYMARAFKAEKGLTIGEFQLKSKLHNAVYLLSTTHQSISDISYANGFFDDAHFIRSFKMAYGISPNRFRNILNS</sequence>
<dbReference type="PANTHER" id="PTHR43280">
    <property type="entry name" value="ARAC-FAMILY TRANSCRIPTIONAL REGULATOR"/>
    <property type="match status" value="1"/>
</dbReference>
<dbReference type="PANTHER" id="PTHR43280:SF2">
    <property type="entry name" value="HTH-TYPE TRANSCRIPTIONAL REGULATOR EXSA"/>
    <property type="match status" value="1"/>
</dbReference>
<dbReference type="EMBL" id="JAMFMA010000003">
    <property type="protein sequence ID" value="MCL6274995.1"/>
    <property type="molecule type" value="Genomic_DNA"/>
</dbReference>
<keyword evidence="6" id="KW-1185">Reference proteome</keyword>
<proteinExistence type="predicted"/>
<dbReference type="Proteomes" id="UP001203607">
    <property type="component" value="Unassembled WGS sequence"/>
</dbReference>
<comment type="caution">
    <text evidence="5">The sequence shown here is derived from an EMBL/GenBank/DDBJ whole genome shotgun (WGS) entry which is preliminary data.</text>
</comment>
<evidence type="ECO:0000256" key="1">
    <source>
        <dbReference type="ARBA" id="ARBA00023015"/>
    </source>
</evidence>
<dbReference type="Pfam" id="PF12833">
    <property type="entry name" value="HTH_18"/>
    <property type="match status" value="1"/>
</dbReference>
<evidence type="ECO:0000259" key="4">
    <source>
        <dbReference type="PROSITE" id="PS01124"/>
    </source>
</evidence>
<gene>
    <name evidence="5" type="ORF">M3P19_13325</name>
</gene>
<dbReference type="Gene3D" id="1.10.10.60">
    <property type="entry name" value="Homeodomain-like"/>
    <property type="match status" value="1"/>
</dbReference>
<keyword evidence="3" id="KW-0804">Transcription</keyword>
<keyword evidence="2" id="KW-0238">DNA-binding</keyword>
<dbReference type="RefSeq" id="WP_249658184.1">
    <property type="nucleotide sequence ID" value="NZ_JAMFMA010000003.1"/>
</dbReference>
<feature type="domain" description="HTH araC/xylS-type" evidence="4">
    <location>
        <begin position="164"/>
        <end position="262"/>
    </location>
</feature>
<dbReference type="PROSITE" id="PS00041">
    <property type="entry name" value="HTH_ARAC_FAMILY_1"/>
    <property type="match status" value="1"/>
</dbReference>
<dbReference type="InterPro" id="IPR018060">
    <property type="entry name" value="HTH_AraC"/>
</dbReference>
<evidence type="ECO:0000256" key="2">
    <source>
        <dbReference type="ARBA" id="ARBA00023125"/>
    </source>
</evidence>
<dbReference type="SMART" id="SM00342">
    <property type="entry name" value="HTH_ARAC"/>
    <property type="match status" value="1"/>
</dbReference>
<dbReference type="PROSITE" id="PS01124">
    <property type="entry name" value="HTH_ARAC_FAMILY_2"/>
    <property type="match status" value="1"/>
</dbReference>
<reference evidence="5 6" key="1">
    <citation type="submission" date="2022-05" db="EMBL/GenBank/DDBJ databases">
        <authorList>
            <person name="Park J.-S."/>
        </authorList>
    </citation>
    <scope>NUCLEOTIDE SEQUENCE [LARGE SCALE GENOMIC DNA]</scope>
    <source>
        <strain evidence="5 6">2012CJ35-5</strain>
    </source>
</reference>
<evidence type="ECO:0000256" key="3">
    <source>
        <dbReference type="ARBA" id="ARBA00023163"/>
    </source>
</evidence>
<dbReference type="InterPro" id="IPR020449">
    <property type="entry name" value="Tscrpt_reg_AraC-type_HTH"/>
</dbReference>
<accession>A0ABT0PUD0</accession>
<dbReference type="InterPro" id="IPR009057">
    <property type="entry name" value="Homeodomain-like_sf"/>
</dbReference>
<dbReference type="PRINTS" id="PR00032">
    <property type="entry name" value="HTHARAC"/>
</dbReference>
<organism evidence="5 6">
    <name type="scientific">Flagellimonas spongiicola</name>
    <dbReference type="NCBI Taxonomy" id="2942208"/>
    <lineage>
        <taxon>Bacteria</taxon>
        <taxon>Pseudomonadati</taxon>
        <taxon>Bacteroidota</taxon>
        <taxon>Flavobacteriia</taxon>
        <taxon>Flavobacteriales</taxon>
        <taxon>Flavobacteriaceae</taxon>
        <taxon>Flagellimonas</taxon>
    </lineage>
</organism>
<protein>
    <submittedName>
        <fullName evidence="5">AraC family transcriptional regulator</fullName>
    </submittedName>
</protein>
<dbReference type="InterPro" id="IPR018062">
    <property type="entry name" value="HTH_AraC-typ_CS"/>
</dbReference>
<name>A0ABT0PUD0_9FLAO</name>
<evidence type="ECO:0000313" key="5">
    <source>
        <dbReference type="EMBL" id="MCL6274995.1"/>
    </source>
</evidence>
<dbReference type="SUPFAM" id="SSF46689">
    <property type="entry name" value="Homeodomain-like"/>
    <property type="match status" value="1"/>
</dbReference>
<evidence type="ECO:0000313" key="6">
    <source>
        <dbReference type="Proteomes" id="UP001203607"/>
    </source>
</evidence>